<dbReference type="GO" id="GO:0030246">
    <property type="term" value="F:carbohydrate binding"/>
    <property type="evidence" value="ECO:0007669"/>
    <property type="project" value="UniProtKB-UniRule"/>
</dbReference>
<dbReference type="GeneTree" id="ENSGT00940000153636"/>
<reference evidence="5" key="1">
    <citation type="submission" date="2025-08" db="UniProtKB">
        <authorList>
            <consortium name="Ensembl"/>
        </authorList>
    </citation>
    <scope>IDENTIFICATION</scope>
</reference>
<organism evidence="5 6">
    <name type="scientific">Acanthochromis polyacanthus</name>
    <name type="common">spiny chromis</name>
    <dbReference type="NCBI Taxonomy" id="80966"/>
    <lineage>
        <taxon>Eukaryota</taxon>
        <taxon>Metazoa</taxon>
        <taxon>Chordata</taxon>
        <taxon>Craniata</taxon>
        <taxon>Vertebrata</taxon>
        <taxon>Euteleostomi</taxon>
        <taxon>Actinopterygii</taxon>
        <taxon>Neopterygii</taxon>
        <taxon>Teleostei</taxon>
        <taxon>Neoteleostei</taxon>
        <taxon>Acanthomorphata</taxon>
        <taxon>Ovalentaria</taxon>
        <taxon>Pomacentridae</taxon>
        <taxon>Acanthochromis</taxon>
    </lineage>
</organism>
<feature type="domain" description="ILEI/PANDER" evidence="4">
    <location>
        <begin position="103"/>
        <end position="176"/>
    </location>
</feature>
<dbReference type="InParanoid" id="A0A3Q1H274"/>
<reference evidence="5" key="2">
    <citation type="submission" date="2025-09" db="UniProtKB">
        <authorList>
            <consortium name="Ensembl"/>
        </authorList>
    </citation>
    <scope>IDENTIFICATION</scope>
</reference>
<name>A0A3Q1H274_9TELE</name>
<proteinExistence type="predicted"/>
<evidence type="ECO:0000313" key="6">
    <source>
        <dbReference type="Proteomes" id="UP000257200"/>
    </source>
</evidence>
<dbReference type="AlphaFoldDB" id="A0A3Q1H274"/>
<dbReference type="Ensembl" id="ENSAPOT00000029102.1">
    <property type="protein sequence ID" value="ENSAPOP00000033852.1"/>
    <property type="gene ID" value="ENSAPOG00000022690.1"/>
</dbReference>
<keyword evidence="3" id="KW-0732">Signal</keyword>
<feature type="signal peptide" evidence="3">
    <location>
        <begin position="1"/>
        <end position="23"/>
    </location>
</feature>
<evidence type="ECO:0000256" key="3">
    <source>
        <dbReference type="SAM" id="SignalP"/>
    </source>
</evidence>
<sequence>CCDTGSLLHLNTHLCLIFTSLFTVDYQMNENITKVSFSKKIYFNLQFPNVYSSTQMSHLKAIQQKYSSVSLCFLVSQCILGSVKDTNDFVSLCVALLTSSLCSNRFDTYRSKNESRRLAKYVDGVEAGLILAMVVNDEGSNNLEDSAKKSISRLGSHHISSLGFRHPWTFIVTKGNVSSAVEDHDVYQGKNQFLVFASKLELLHLEMCPCISF</sequence>
<evidence type="ECO:0000313" key="5">
    <source>
        <dbReference type="Ensembl" id="ENSAPOP00000033852.1"/>
    </source>
</evidence>
<dbReference type="Proteomes" id="UP000257200">
    <property type="component" value="Unplaced"/>
</dbReference>
<dbReference type="STRING" id="80966.ENSAPOP00000033852"/>
<protein>
    <recommendedName>
        <fullName evidence="4">ILEI/PANDER domain-containing protein</fullName>
    </recommendedName>
</protein>
<keyword evidence="6" id="KW-1185">Reference proteome</keyword>
<evidence type="ECO:0000256" key="2">
    <source>
        <dbReference type="PROSITE-ProRule" id="PRU01375"/>
    </source>
</evidence>
<dbReference type="PROSITE" id="PS52031">
    <property type="entry name" value="GG_LECTIN"/>
    <property type="match status" value="1"/>
</dbReference>
<dbReference type="InterPro" id="IPR052252">
    <property type="entry name" value="CEMIP/CEMIP2"/>
</dbReference>
<evidence type="ECO:0000259" key="4">
    <source>
        <dbReference type="Pfam" id="PF15711"/>
    </source>
</evidence>
<dbReference type="InterPro" id="IPR039477">
    <property type="entry name" value="ILEI/PANDER_dom"/>
</dbReference>
<feature type="chain" id="PRO_5018596022" description="ILEI/PANDER domain-containing protein" evidence="3">
    <location>
        <begin position="24"/>
        <end position="213"/>
    </location>
</feature>
<dbReference type="Pfam" id="PF15711">
    <property type="entry name" value="ILEI"/>
    <property type="match status" value="1"/>
</dbReference>
<dbReference type="PANTHER" id="PTHR15535:SF15">
    <property type="entry name" value="CELL MIGRATION-INDUCING AND HYALURONAN-BINDING PROTEIN"/>
    <property type="match status" value="1"/>
</dbReference>
<keyword evidence="1 2" id="KW-0430">Lectin</keyword>
<accession>A0A3Q1H274</accession>
<evidence type="ECO:0000256" key="1">
    <source>
        <dbReference type="ARBA" id="ARBA00022734"/>
    </source>
</evidence>
<dbReference type="PANTHER" id="PTHR15535">
    <property type="entry name" value="TRANSMEMBRANE PROTEIN 2-RELATED"/>
    <property type="match status" value="1"/>
</dbReference>